<protein>
    <submittedName>
        <fullName evidence="2">6295_t:CDS:1</fullName>
    </submittedName>
</protein>
<keyword evidence="3" id="KW-1185">Reference proteome</keyword>
<reference evidence="2" key="1">
    <citation type="submission" date="2021-06" db="EMBL/GenBank/DDBJ databases">
        <authorList>
            <person name="Kallberg Y."/>
            <person name="Tangrot J."/>
            <person name="Rosling A."/>
        </authorList>
    </citation>
    <scope>NUCLEOTIDE SEQUENCE</scope>
    <source>
        <strain evidence="2">MT106</strain>
    </source>
</reference>
<feature type="region of interest" description="Disordered" evidence="1">
    <location>
        <begin position="172"/>
        <end position="193"/>
    </location>
</feature>
<feature type="compositionally biased region" description="Basic and acidic residues" evidence="1">
    <location>
        <begin position="591"/>
        <end position="614"/>
    </location>
</feature>
<accession>A0A9N8WB10</accession>
<proteinExistence type="predicted"/>
<evidence type="ECO:0000313" key="3">
    <source>
        <dbReference type="Proteomes" id="UP000789831"/>
    </source>
</evidence>
<gene>
    <name evidence="2" type="ORF">AGERDE_LOCUS3367</name>
</gene>
<feature type="compositionally biased region" description="Polar residues" evidence="1">
    <location>
        <begin position="173"/>
        <end position="193"/>
    </location>
</feature>
<feature type="region of interest" description="Disordered" evidence="1">
    <location>
        <begin position="591"/>
        <end position="620"/>
    </location>
</feature>
<dbReference type="Proteomes" id="UP000789831">
    <property type="component" value="Unassembled WGS sequence"/>
</dbReference>
<evidence type="ECO:0000256" key="1">
    <source>
        <dbReference type="SAM" id="MobiDB-lite"/>
    </source>
</evidence>
<organism evidence="2 3">
    <name type="scientific">Ambispora gerdemannii</name>
    <dbReference type="NCBI Taxonomy" id="144530"/>
    <lineage>
        <taxon>Eukaryota</taxon>
        <taxon>Fungi</taxon>
        <taxon>Fungi incertae sedis</taxon>
        <taxon>Mucoromycota</taxon>
        <taxon>Glomeromycotina</taxon>
        <taxon>Glomeromycetes</taxon>
        <taxon>Archaeosporales</taxon>
        <taxon>Ambisporaceae</taxon>
        <taxon>Ambispora</taxon>
    </lineage>
</organism>
<evidence type="ECO:0000313" key="2">
    <source>
        <dbReference type="EMBL" id="CAG8483649.1"/>
    </source>
</evidence>
<dbReference type="EMBL" id="CAJVPL010000329">
    <property type="protein sequence ID" value="CAG8483649.1"/>
    <property type="molecule type" value="Genomic_DNA"/>
</dbReference>
<sequence>MENQKSFFESPLFRFLAQPEVLSKKSYITLEHIFAHYQKEWPNSEYLKIYDAFSKDLNDALDTNFYNKDIMNILRNIKNTWSTWKKERLKHFRHNQFDVSVTKYQKSVATVVEAETNKWVEEAINNDRDDVLISNKRQIDVKDVPEMVRPDDEEGEHSNKWDLRQRKKVNYADASNSDLSENDSISRESTPCPTNIVTPNIAFKADDKSNARKILPSFDKLFSSADVKNFIDELELKDERSEFQNVASASTLQALEEHSSTRKAIEDIRNVKEVTISADHEAGQNIEKISPSENVRKRLYSETDELSSSSGELSAHIMSVMEKYCKKQTTSKFDLAHSFILDLTSKSKIESDFEPKLWAELIADRPVTAKAGYYKEIESICDHLFGPLSKKKQPKLYGSRDKWESLRNLKAPEYNDDFSYEKEDWKKILYWAERAVGPFLDAFESEINPIQQNDCGEREWFGDYIIPIFQGALKLNVSCRVPWGEVTVIATARRRNKDKNVLEQQLERGHLADLLCKINQQEIICGLSCGGPHKYDLTKWDSDEYQLPRMLKDMLDDILEKFRSRNRCTSNLYTIGIQGLAQKLSFELDDRFVPSRTPERDPPNEMKTDATPDRSKKKRT</sequence>
<dbReference type="OrthoDB" id="2391378at2759"/>
<dbReference type="AlphaFoldDB" id="A0A9N8WB10"/>
<comment type="caution">
    <text evidence="2">The sequence shown here is derived from an EMBL/GenBank/DDBJ whole genome shotgun (WGS) entry which is preliminary data.</text>
</comment>
<name>A0A9N8WB10_9GLOM</name>